<reference evidence="1 2" key="1">
    <citation type="submission" date="2018-12" db="EMBL/GenBank/DDBJ databases">
        <title>Genome sequence from the cellulolytic species, Caldicellulosiruptor changbaiensis.</title>
        <authorList>
            <person name="Blumer-Schuette S.E."/>
            <person name="Mendoza C."/>
        </authorList>
    </citation>
    <scope>NUCLEOTIDE SEQUENCE [LARGE SCALE GENOMIC DNA]</scope>
    <source>
        <strain evidence="1 2">CBS-Z</strain>
    </source>
</reference>
<dbReference type="Proteomes" id="UP000282930">
    <property type="component" value="Chromosome"/>
</dbReference>
<dbReference type="AlphaFoldDB" id="A0A3T0D729"/>
<proteinExistence type="predicted"/>
<name>A0A3T0D729_9FIRM</name>
<dbReference type="EMBL" id="CP034791">
    <property type="protein sequence ID" value="AZT90848.1"/>
    <property type="molecule type" value="Genomic_DNA"/>
</dbReference>
<gene>
    <name evidence="1" type="ORF">ELD05_09455</name>
</gene>
<organism evidence="1 2">
    <name type="scientific">Caldicellulosiruptor changbaiensis</name>
    <dbReference type="NCBI Taxonomy" id="1222016"/>
    <lineage>
        <taxon>Bacteria</taxon>
        <taxon>Bacillati</taxon>
        <taxon>Bacillota</taxon>
        <taxon>Bacillota incertae sedis</taxon>
        <taxon>Caldicellulosiruptorales</taxon>
        <taxon>Caldicellulosiruptoraceae</taxon>
        <taxon>Caldicellulosiruptor</taxon>
    </lineage>
</organism>
<sequence length="76" mass="8630">MNRITSILVILTFLFNILIGISLFQENVNAETYALDFEEENETISYFAYAGSNITIDENDAYNGKKSIKVTNRNSI</sequence>
<protein>
    <submittedName>
        <fullName evidence="1">Uncharacterized protein</fullName>
    </submittedName>
</protein>
<evidence type="ECO:0000313" key="1">
    <source>
        <dbReference type="EMBL" id="AZT90848.1"/>
    </source>
</evidence>
<accession>A0A3T0D729</accession>
<keyword evidence="2" id="KW-1185">Reference proteome</keyword>
<dbReference type="RefSeq" id="WP_127352228.1">
    <property type="nucleotide sequence ID" value="NZ_CP034791.1"/>
</dbReference>
<evidence type="ECO:0000313" key="2">
    <source>
        <dbReference type="Proteomes" id="UP000282930"/>
    </source>
</evidence>
<dbReference type="KEGG" id="ccha:ELD05_09455"/>